<dbReference type="GO" id="GO:0005783">
    <property type="term" value="C:endoplasmic reticulum"/>
    <property type="evidence" value="ECO:0007669"/>
    <property type="project" value="TreeGrafter"/>
</dbReference>
<dbReference type="OrthoDB" id="690928at2759"/>
<name>A0A9W8GEP0_9FUNG</name>
<dbReference type="Proteomes" id="UP001151516">
    <property type="component" value="Unassembled WGS sequence"/>
</dbReference>
<dbReference type="GO" id="GO:0006506">
    <property type="term" value="P:GPI anchor biosynthetic process"/>
    <property type="evidence" value="ECO:0007669"/>
    <property type="project" value="TreeGrafter"/>
</dbReference>
<sequence length="258" mass="27671">MYAPLRYYHSAPRRGPAGKSGAGTGANHVDNAGADSSLAGSSGSSTAGNSGPVHTSSHSGMLRGRSLLDQSTYLQPSSFSSHHSGYPAAAQRSAASLRSISSMSSMRHEQESVGILESRPSSPSSAAEASMMAKTPTFEYYGFVVYLVSLAAFAVYLLWAYLPDQILTAAGITYYPERYWALAMPAWWMSAIAFIFLFNMAANMYHTPLLSSIDNITDSQSLLPSEMNCADKFFCDEVGGIPPIGDLPISLVNMCLYQ</sequence>
<keyword evidence="9" id="KW-1185">Reference proteome</keyword>
<comment type="caution">
    <text evidence="8">The sequence shown here is derived from an EMBL/GenBank/DDBJ whole genome shotgun (WGS) entry which is preliminary data.</text>
</comment>
<evidence type="ECO:0000313" key="8">
    <source>
        <dbReference type="EMBL" id="KAJ2683811.1"/>
    </source>
</evidence>
<keyword evidence="2 6" id="KW-0812">Transmembrane</keyword>
<evidence type="ECO:0000313" key="9">
    <source>
        <dbReference type="Proteomes" id="UP001151516"/>
    </source>
</evidence>
<evidence type="ECO:0000256" key="3">
    <source>
        <dbReference type="ARBA" id="ARBA00022989"/>
    </source>
</evidence>
<gene>
    <name evidence="8" type="ORF">IWW39_005283</name>
</gene>
<dbReference type="GO" id="GO:0016020">
    <property type="term" value="C:membrane"/>
    <property type="evidence" value="ECO:0007669"/>
    <property type="project" value="UniProtKB-SubCell"/>
</dbReference>
<evidence type="ECO:0000256" key="4">
    <source>
        <dbReference type="ARBA" id="ARBA00023136"/>
    </source>
</evidence>
<accession>A0A9W8GEP0</accession>
<dbReference type="InterPro" id="IPR013717">
    <property type="entry name" value="PIG-P"/>
</dbReference>
<feature type="compositionally biased region" description="Low complexity" evidence="5">
    <location>
        <begin position="32"/>
        <end position="51"/>
    </location>
</feature>
<dbReference type="Pfam" id="PF08510">
    <property type="entry name" value="PIG-P"/>
    <property type="match status" value="1"/>
</dbReference>
<evidence type="ECO:0000256" key="1">
    <source>
        <dbReference type="ARBA" id="ARBA00004141"/>
    </source>
</evidence>
<dbReference type="EMBL" id="JANBTX010000257">
    <property type="protein sequence ID" value="KAJ2683811.1"/>
    <property type="molecule type" value="Genomic_DNA"/>
</dbReference>
<evidence type="ECO:0000256" key="5">
    <source>
        <dbReference type="SAM" id="MobiDB-lite"/>
    </source>
</evidence>
<dbReference type="AlphaFoldDB" id="A0A9W8GEP0"/>
<feature type="transmembrane region" description="Helical" evidence="6">
    <location>
        <begin position="179"/>
        <end position="202"/>
    </location>
</feature>
<feature type="domain" description="PIG-P" evidence="7">
    <location>
        <begin position="139"/>
        <end position="257"/>
    </location>
</feature>
<dbReference type="InterPro" id="IPR052263">
    <property type="entry name" value="GPI_Anchor_Biosynth"/>
</dbReference>
<feature type="region of interest" description="Disordered" evidence="5">
    <location>
        <begin position="1"/>
        <end position="61"/>
    </location>
</feature>
<keyword evidence="3 6" id="KW-1133">Transmembrane helix</keyword>
<evidence type="ECO:0000259" key="7">
    <source>
        <dbReference type="Pfam" id="PF08510"/>
    </source>
</evidence>
<evidence type="ECO:0000256" key="2">
    <source>
        <dbReference type="ARBA" id="ARBA00022692"/>
    </source>
</evidence>
<dbReference type="PANTHER" id="PTHR46346">
    <property type="entry name" value="PHOSPHATIDYLINOSITOL N-ACETYLGLUCOSAMINYLTRANSFERASE SUBUNIT P"/>
    <property type="match status" value="1"/>
</dbReference>
<evidence type="ECO:0000256" key="6">
    <source>
        <dbReference type="SAM" id="Phobius"/>
    </source>
</evidence>
<dbReference type="PANTHER" id="PTHR46346:SF1">
    <property type="entry name" value="PHOSPHATIDYLINOSITOL N-ACETYLGLUCOSAMINYLTRANSFERASE SUBUNIT P"/>
    <property type="match status" value="1"/>
</dbReference>
<comment type="subcellular location">
    <subcellularLocation>
        <location evidence="1">Membrane</location>
        <topology evidence="1">Multi-pass membrane protein</topology>
    </subcellularLocation>
</comment>
<reference evidence="8" key="1">
    <citation type="submission" date="2022-07" db="EMBL/GenBank/DDBJ databases">
        <title>Phylogenomic reconstructions and comparative analyses of Kickxellomycotina fungi.</title>
        <authorList>
            <person name="Reynolds N.K."/>
            <person name="Stajich J.E."/>
            <person name="Barry K."/>
            <person name="Grigoriev I.V."/>
            <person name="Crous P."/>
            <person name="Smith M.E."/>
        </authorList>
    </citation>
    <scope>NUCLEOTIDE SEQUENCE</scope>
    <source>
        <strain evidence="8">CBS 109367</strain>
    </source>
</reference>
<feature type="transmembrane region" description="Helical" evidence="6">
    <location>
        <begin position="140"/>
        <end position="159"/>
    </location>
</feature>
<keyword evidence="4 6" id="KW-0472">Membrane</keyword>
<protein>
    <recommendedName>
        <fullName evidence="7">PIG-P domain-containing protein</fullName>
    </recommendedName>
</protein>
<proteinExistence type="predicted"/>
<organism evidence="8 9">
    <name type="scientific">Coemansia spiralis</name>
    <dbReference type="NCBI Taxonomy" id="417178"/>
    <lineage>
        <taxon>Eukaryota</taxon>
        <taxon>Fungi</taxon>
        <taxon>Fungi incertae sedis</taxon>
        <taxon>Zoopagomycota</taxon>
        <taxon>Kickxellomycotina</taxon>
        <taxon>Kickxellomycetes</taxon>
        <taxon>Kickxellales</taxon>
        <taxon>Kickxellaceae</taxon>
        <taxon>Coemansia</taxon>
    </lineage>
</organism>